<evidence type="ECO:0000259" key="14">
    <source>
        <dbReference type="Pfam" id="PF00535"/>
    </source>
</evidence>
<evidence type="ECO:0000256" key="5">
    <source>
        <dbReference type="ARBA" id="ARBA00022676"/>
    </source>
</evidence>
<comment type="catalytic activity">
    <reaction evidence="12">
        <text>a di-trans,poly-cis-dolichyl phosphate + UDP-alpha-D-glucose = a di-trans,poly-cis-dolichyl beta-D-glucosyl phosphate + UDP</text>
        <dbReference type="Rhea" id="RHEA:15401"/>
        <dbReference type="Rhea" id="RHEA-COMP:19498"/>
        <dbReference type="Rhea" id="RHEA-COMP:19502"/>
        <dbReference type="ChEBI" id="CHEBI:57525"/>
        <dbReference type="ChEBI" id="CHEBI:57683"/>
        <dbReference type="ChEBI" id="CHEBI:58223"/>
        <dbReference type="ChEBI" id="CHEBI:58885"/>
        <dbReference type="EC" id="2.4.1.117"/>
    </reaction>
    <physiologicalReaction direction="left-to-right" evidence="12">
        <dbReference type="Rhea" id="RHEA:15402"/>
    </physiologicalReaction>
</comment>
<dbReference type="Gene3D" id="3.90.550.10">
    <property type="entry name" value="Spore Coat Polysaccharide Biosynthesis Protein SpsA, Chain A"/>
    <property type="match status" value="1"/>
</dbReference>
<keyword evidence="6 15" id="KW-0808">Transferase</keyword>
<accession>Q9UUT0</accession>
<evidence type="ECO:0000256" key="9">
    <source>
        <dbReference type="ARBA" id="ARBA00022968"/>
    </source>
</evidence>
<keyword evidence="10 13" id="KW-1133">Transmembrane helix</keyword>
<evidence type="ECO:0000256" key="4">
    <source>
        <dbReference type="ARBA" id="ARBA00012583"/>
    </source>
</evidence>
<evidence type="ECO:0000256" key="3">
    <source>
        <dbReference type="ARBA" id="ARBA00006739"/>
    </source>
</evidence>
<sequence length="406" mass="44749">MPWSLASRTPPSLWIISLLSTFAGFILFGYTLLILVAPRPRPPLPPEEKYKTIAQDGSITEPQLLPCWQDSLGNPTTDNTKEMEKAELFMSVVVPAFNEEDRLGGMLEEAVNYLERTYGKLAECQQDGTLLHEVTKCERTRRRKLDGGANGSANRSADMPVRGWEILVVSDGSTDGTVETALAFAKDHQLSPHPKSHPGPWSTVADADGVHTPPGTIRVITLTKNRGKGGAVTHGMRHVRGQYVIFADADGASRFDDLGKLVSACQRIEDVQSRGLAVGSRAHLVGSEAVVKRSKLRNFLMHSFHLILRILTPPATASIKDTQCGFKLFSRASLPYIIPYMHSEGWIFDVEMLMLAEFAGIPVAEVPVGWREVKGSKLNVVWDSLGMAWGLAILRMAWGFGVYRRT</sequence>
<keyword evidence="11 13" id="KW-0472">Membrane</keyword>
<evidence type="ECO:0000256" key="1">
    <source>
        <dbReference type="ARBA" id="ARBA00004389"/>
    </source>
</evidence>
<reference evidence="15" key="1">
    <citation type="submission" date="1999-09" db="EMBL/GenBank/DDBJ databases">
        <title>Differential regulation of the Histoplasma capsulatum GDT1 and chsG genes after oxidative stress.</title>
        <authorList>
            <person name="Johnson C.H."/>
            <person name="McEwen J.E."/>
        </authorList>
    </citation>
    <scope>NUCLEOTIDE SEQUENCE</scope>
</reference>
<comment type="similarity">
    <text evidence="3">Belongs to the glycosyltransferase 2 family.</text>
</comment>
<dbReference type="InterPro" id="IPR035518">
    <property type="entry name" value="DPG_synthase"/>
</dbReference>
<gene>
    <name evidence="15" type="primary">GDT1</name>
</gene>
<dbReference type="CAZy" id="GT2">
    <property type="family name" value="Glycosyltransferase Family 2"/>
</dbReference>
<evidence type="ECO:0000256" key="6">
    <source>
        <dbReference type="ARBA" id="ARBA00022679"/>
    </source>
</evidence>
<dbReference type="GO" id="GO:0004581">
    <property type="term" value="F:dolichyl-phosphate beta-glucosyltransferase activity"/>
    <property type="evidence" value="ECO:0007669"/>
    <property type="project" value="UniProtKB-EC"/>
</dbReference>
<dbReference type="GO" id="GO:0006487">
    <property type="term" value="P:protein N-linked glycosylation"/>
    <property type="evidence" value="ECO:0007669"/>
    <property type="project" value="TreeGrafter"/>
</dbReference>
<evidence type="ECO:0000256" key="2">
    <source>
        <dbReference type="ARBA" id="ARBA00004922"/>
    </source>
</evidence>
<dbReference type="PANTHER" id="PTHR10859:SF91">
    <property type="entry name" value="DOLICHYL-PHOSPHATE BETA-GLUCOSYLTRANSFERASE"/>
    <property type="match status" value="1"/>
</dbReference>
<organism evidence="15">
    <name type="scientific">Ajellomyces capsulatus</name>
    <name type="common">Darling's disease fungus</name>
    <name type="synonym">Histoplasma capsulatum</name>
    <dbReference type="NCBI Taxonomy" id="5037"/>
    <lineage>
        <taxon>Eukaryota</taxon>
        <taxon>Fungi</taxon>
        <taxon>Dikarya</taxon>
        <taxon>Ascomycota</taxon>
        <taxon>Pezizomycotina</taxon>
        <taxon>Eurotiomycetes</taxon>
        <taxon>Eurotiomycetidae</taxon>
        <taxon>Onygenales</taxon>
        <taxon>Ajellomycetaceae</taxon>
        <taxon>Histoplasma</taxon>
    </lineage>
</organism>
<comment type="subcellular location">
    <subcellularLocation>
        <location evidence="1">Endoplasmic reticulum membrane</location>
        <topology evidence="1">Single-pass membrane protein</topology>
    </subcellularLocation>
</comment>
<keyword evidence="9" id="KW-0735">Signal-anchor</keyword>
<evidence type="ECO:0000256" key="8">
    <source>
        <dbReference type="ARBA" id="ARBA00022824"/>
    </source>
</evidence>
<dbReference type="EMBL" id="AF189370">
    <property type="protein sequence ID" value="AAF01464.1"/>
    <property type="molecule type" value="mRNA"/>
</dbReference>
<evidence type="ECO:0000256" key="11">
    <source>
        <dbReference type="ARBA" id="ARBA00023136"/>
    </source>
</evidence>
<keyword evidence="5" id="KW-0328">Glycosyltransferase</keyword>
<dbReference type="PIR" id="T44819">
    <property type="entry name" value="T44819"/>
</dbReference>
<dbReference type="EC" id="2.4.1.117" evidence="4"/>
<dbReference type="PANTHER" id="PTHR10859">
    <property type="entry name" value="GLYCOSYL TRANSFERASE"/>
    <property type="match status" value="1"/>
</dbReference>
<feature type="domain" description="Glycosyltransferase 2-like" evidence="14">
    <location>
        <begin position="163"/>
        <end position="270"/>
    </location>
</feature>
<name>Q9UUT0_AJECA</name>
<proteinExistence type="evidence at transcript level"/>
<evidence type="ECO:0000313" key="15">
    <source>
        <dbReference type="EMBL" id="AAF01464.1"/>
    </source>
</evidence>
<dbReference type="GO" id="GO:0005789">
    <property type="term" value="C:endoplasmic reticulum membrane"/>
    <property type="evidence" value="ECO:0007669"/>
    <property type="project" value="UniProtKB-SubCell"/>
</dbReference>
<feature type="transmembrane region" description="Helical" evidence="13">
    <location>
        <begin position="12"/>
        <end position="36"/>
    </location>
</feature>
<dbReference type="SUPFAM" id="SSF53448">
    <property type="entry name" value="Nucleotide-diphospho-sugar transferases"/>
    <property type="match status" value="1"/>
</dbReference>
<protein>
    <recommendedName>
        <fullName evidence="4">dolichyl-phosphate beta-glucosyltransferase</fullName>
        <ecNumber evidence="4">2.4.1.117</ecNumber>
    </recommendedName>
</protein>
<evidence type="ECO:0000256" key="7">
    <source>
        <dbReference type="ARBA" id="ARBA00022692"/>
    </source>
</evidence>
<evidence type="ECO:0000256" key="10">
    <source>
        <dbReference type="ARBA" id="ARBA00022989"/>
    </source>
</evidence>
<dbReference type="CDD" id="cd04188">
    <property type="entry name" value="DPG_synthase"/>
    <property type="match status" value="1"/>
</dbReference>
<dbReference type="AlphaFoldDB" id="Q9UUT0"/>
<evidence type="ECO:0000256" key="12">
    <source>
        <dbReference type="ARBA" id="ARBA00045097"/>
    </source>
</evidence>
<dbReference type="Pfam" id="PF00535">
    <property type="entry name" value="Glycos_transf_2"/>
    <property type="match status" value="1"/>
</dbReference>
<comment type="pathway">
    <text evidence="2">Protein modification; protein glycosylation.</text>
</comment>
<keyword evidence="8" id="KW-0256">Endoplasmic reticulum</keyword>
<keyword evidence="7 13" id="KW-0812">Transmembrane</keyword>
<dbReference type="InterPro" id="IPR001173">
    <property type="entry name" value="Glyco_trans_2-like"/>
</dbReference>
<dbReference type="InterPro" id="IPR029044">
    <property type="entry name" value="Nucleotide-diphossugar_trans"/>
</dbReference>
<evidence type="ECO:0000256" key="13">
    <source>
        <dbReference type="SAM" id="Phobius"/>
    </source>
</evidence>